<reference evidence="2" key="1">
    <citation type="submission" date="2018-12" db="EMBL/GenBank/DDBJ databases">
        <title>Tengunoibacter tsumagoiensis gen. nov., sp. nov., Dictyobacter kobayashii sp. nov., D. alpinus sp. nov., and D. joshuensis sp. nov. and description of Dictyobacteraceae fam. nov. within the order Ktedonobacterales isolated from Tengu-no-mugimeshi.</title>
        <authorList>
            <person name="Wang C.M."/>
            <person name="Zheng Y."/>
            <person name="Sakai Y."/>
            <person name="Toyoda A."/>
            <person name="Minakuchi Y."/>
            <person name="Abe K."/>
            <person name="Yokota A."/>
            <person name="Yabe S."/>
        </authorList>
    </citation>
    <scope>NUCLEOTIDE SEQUENCE [LARGE SCALE GENOMIC DNA]</scope>
    <source>
        <strain evidence="2">Uno16</strain>
    </source>
</reference>
<dbReference type="EMBL" id="BIFT01000001">
    <property type="protein sequence ID" value="GCE27662.1"/>
    <property type="molecule type" value="Genomic_DNA"/>
</dbReference>
<sequence length="39" mass="4198">MPLPGLADGELHLSIGNLVVFTSVRDMLSLISVYLSNKP</sequence>
<dbReference type="Proteomes" id="UP000287171">
    <property type="component" value="Unassembled WGS sequence"/>
</dbReference>
<proteinExistence type="predicted"/>
<gene>
    <name evidence="1" type="ORF">KDA_31460</name>
</gene>
<accession>A0A402B8M8</accession>
<dbReference type="AlphaFoldDB" id="A0A402B8M8"/>
<protein>
    <submittedName>
        <fullName evidence="1">Uncharacterized protein</fullName>
    </submittedName>
</protein>
<organism evidence="1 2">
    <name type="scientific">Dictyobacter alpinus</name>
    <dbReference type="NCBI Taxonomy" id="2014873"/>
    <lineage>
        <taxon>Bacteria</taxon>
        <taxon>Bacillati</taxon>
        <taxon>Chloroflexota</taxon>
        <taxon>Ktedonobacteria</taxon>
        <taxon>Ktedonobacterales</taxon>
        <taxon>Dictyobacteraceae</taxon>
        <taxon>Dictyobacter</taxon>
    </lineage>
</organism>
<keyword evidence="2" id="KW-1185">Reference proteome</keyword>
<comment type="caution">
    <text evidence="1">The sequence shown here is derived from an EMBL/GenBank/DDBJ whole genome shotgun (WGS) entry which is preliminary data.</text>
</comment>
<evidence type="ECO:0000313" key="1">
    <source>
        <dbReference type="EMBL" id="GCE27662.1"/>
    </source>
</evidence>
<name>A0A402B8M8_9CHLR</name>
<evidence type="ECO:0000313" key="2">
    <source>
        <dbReference type="Proteomes" id="UP000287171"/>
    </source>
</evidence>